<feature type="domain" description="Erythromycin biosynthesis protein CIII-like N-terminal" evidence="5">
    <location>
        <begin position="87"/>
        <end position="210"/>
    </location>
</feature>
<dbReference type="EMBL" id="WJHE01000536">
    <property type="protein sequence ID" value="MST33251.1"/>
    <property type="molecule type" value="Genomic_DNA"/>
</dbReference>
<feature type="non-terminal residue" evidence="6">
    <location>
        <position position="364"/>
    </location>
</feature>
<dbReference type="Pfam" id="PF06722">
    <property type="entry name" value="EryCIII-like_C"/>
    <property type="match status" value="1"/>
</dbReference>
<dbReference type="SUPFAM" id="SSF53756">
    <property type="entry name" value="UDP-Glycosyltransferase/glycogen phosphorylase"/>
    <property type="match status" value="1"/>
</dbReference>
<dbReference type="InterPro" id="IPR002213">
    <property type="entry name" value="UDP_glucos_trans"/>
</dbReference>
<dbReference type="Gene3D" id="3.40.50.2000">
    <property type="entry name" value="Glycogen Phosphorylase B"/>
    <property type="match status" value="2"/>
</dbReference>
<keyword evidence="3" id="KW-0808">Transferase</keyword>
<accession>A0ABW9QV75</accession>
<evidence type="ECO:0000313" key="6">
    <source>
        <dbReference type="EMBL" id="MST33251.1"/>
    </source>
</evidence>
<keyword evidence="7" id="KW-1185">Reference proteome</keyword>
<dbReference type="InterPro" id="IPR050426">
    <property type="entry name" value="Glycosyltransferase_28"/>
</dbReference>
<evidence type="ECO:0000256" key="1">
    <source>
        <dbReference type="ARBA" id="ARBA00006962"/>
    </source>
</evidence>
<comment type="similarity">
    <text evidence="1">Belongs to the glycosyltransferase 28 family.</text>
</comment>
<evidence type="ECO:0000256" key="3">
    <source>
        <dbReference type="ARBA" id="ARBA00022679"/>
    </source>
</evidence>
<dbReference type="InterPro" id="IPR010610">
    <property type="entry name" value="EryCIII-like_C"/>
</dbReference>
<proteinExistence type="inferred from homology"/>
<feature type="domain" description="Erythromycin biosynthesis protein CIII-like C-terminal" evidence="4">
    <location>
        <begin position="227"/>
        <end position="361"/>
    </location>
</feature>
<evidence type="ECO:0000313" key="7">
    <source>
        <dbReference type="Proteomes" id="UP000437736"/>
    </source>
</evidence>
<evidence type="ECO:0000256" key="2">
    <source>
        <dbReference type="ARBA" id="ARBA00022676"/>
    </source>
</evidence>
<dbReference type="Proteomes" id="UP000437736">
    <property type="component" value="Unassembled WGS sequence"/>
</dbReference>
<dbReference type="InterPro" id="IPR048284">
    <property type="entry name" value="EryCIII-like_N"/>
</dbReference>
<name>A0ABW9QV75_9ACTN</name>
<evidence type="ECO:0000259" key="4">
    <source>
        <dbReference type="Pfam" id="PF06722"/>
    </source>
</evidence>
<comment type="caution">
    <text evidence="6">The sequence shown here is derived from an EMBL/GenBank/DDBJ whole genome shotgun (WGS) entry which is preliminary data.</text>
</comment>
<evidence type="ECO:0000259" key="5">
    <source>
        <dbReference type="Pfam" id="PF21036"/>
    </source>
</evidence>
<sequence length="364" mass="38494">MRILFTTNAAIGHLLPMAPTAQKLIELGHAVRVACPSRFATTVTGLGLRAIACREEPVAVAVVPFPELPDPRARLAWAVMSGWPWDAREWVDTLLEHARIWHPELVVVEPVEYAGRIVAAALGIPWVLHGWGFTLPAAMSADPPSTIADLYTRLAPTRATAPALCTDLGPPSVQADDALPAARYRYRPWSQAEWPRPTCSERRRVLVTLGTYANADAAERTRLIAAAAAGLVDEVLVVLGNSDRGPATDFPPGTVALPWVDMPAAVAACDAIVHHGGAGTSWAALCAGRAAVVLPQAGDQLRNADLLSLAGAALCLQATDLNRSVISHAISRALNEPALAASAARIAAENARLPDLDRLAADLV</sequence>
<protein>
    <submittedName>
        <fullName evidence="6">DUF1205 domain-containing protein</fullName>
    </submittedName>
</protein>
<keyword evidence="2" id="KW-0328">Glycosyltransferase</keyword>
<reference evidence="6 7" key="1">
    <citation type="submission" date="2019-11" db="EMBL/GenBank/DDBJ databases">
        <title>Acidiferrimicrobium australis gen. nov., sp. nov., an acidophilic and obligately heterotrophic, member of the Actinobacteria that catalyses dissimilatory oxido- reduction of iron isolated from metal-rich acidic water in Chile.</title>
        <authorList>
            <person name="Gonzalez D."/>
            <person name="Huber K."/>
            <person name="Hedrich S."/>
            <person name="Rojas-Villalobos C."/>
            <person name="Quatrini R."/>
            <person name="Dinamarca M.A."/>
            <person name="Schwarz A."/>
            <person name="Canales C."/>
            <person name="Nancucheo I."/>
        </authorList>
    </citation>
    <scope>NUCLEOTIDE SEQUENCE [LARGE SCALE GENOMIC DNA]</scope>
    <source>
        <strain evidence="6 7">USS-CCA1</strain>
    </source>
</reference>
<dbReference type="CDD" id="cd03784">
    <property type="entry name" value="GT1_Gtf-like"/>
    <property type="match status" value="1"/>
</dbReference>
<organism evidence="6 7">
    <name type="scientific">Acidiferrimicrobium australe</name>
    <dbReference type="NCBI Taxonomy" id="2664430"/>
    <lineage>
        <taxon>Bacteria</taxon>
        <taxon>Bacillati</taxon>
        <taxon>Actinomycetota</taxon>
        <taxon>Acidimicrobiia</taxon>
        <taxon>Acidimicrobiales</taxon>
        <taxon>Acidimicrobiaceae</taxon>
        <taxon>Acidiferrimicrobium</taxon>
    </lineage>
</organism>
<dbReference type="PANTHER" id="PTHR48050:SF13">
    <property type="entry name" value="STEROL 3-BETA-GLUCOSYLTRANSFERASE UGT80A2"/>
    <property type="match status" value="1"/>
</dbReference>
<dbReference type="PANTHER" id="PTHR48050">
    <property type="entry name" value="STEROL 3-BETA-GLUCOSYLTRANSFERASE"/>
    <property type="match status" value="1"/>
</dbReference>
<dbReference type="Pfam" id="PF21036">
    <property type="entry name" value="EryCIII-like_N"/>
    <property type="match status" value="1"/>
</dbReference>
<gene>
    <name evidence="6" type="ORF">GHK86_11030</name>
</gene>